<protein>
    <submittedName>
        <fullName evidence="3">Uncharacterized protein</fullName>
    </submittedName>
</protein>
<dbReference type="OrthoDB" id="3930304at2759"/>
<evidence type="ECO:0000313" key="4">
    <source>
        <dbReference type="Proteomes" id="UP000572817"/>
    </source>
</evidence>
<dbReference type="Proteomes" id="UP000572817">
    <property type="component" value="Unassembled WGS sequence"/>
</dbReference>
<sequence>MDPQLEFELRTHEKRASLARVLHYIKQRADKDLHRKGGCSAFQVTVELARCLVIAFTISLRNCSPSIEAATRFVIHCCALVGADEEAGKLSKEDWSKPPDGRCWHVFFFLVSNELADHPDGTVACELSILTIGKLVYLGREMTTAQEDGRTFENFSKSFAVEQLDLLIRRAREEPAWLAYSIEGPVCTSRTAHITIYKPPEDAVACVLQIAKILARSLREHNINVCPSSMSDVFVKVLAVCALWKGFAVGRTFATAFLQRYLPSSSDFTESSASNAPVLDCQSATDFMDIVHHFAVPWQNTAPQSRDSHEPAPELRGNGESIAVEHVLDALLKRSDKSHGIDRQTLEAIVVRQLPELPDPCLTQQEYNRVLYRKEIYPDSVLHAARFPFSLITLAGAPPYYLHPPTCALTPAEVVCYMPHVMCIPEIWKWISSHGWTPFNIPKLFNAARNLQGIWTLDHNTLRNWQRNSNAAFRERKDLKAPPKSPTLDISPYVYAYCQAPKRIRQHTMMDMSMSRLVLSVERHPVGDDAGRFTAFARYAALNGDVRGKVLVKHVGQNNNALDKERVDQLADAKTSNSKDITGVSDGDFHDDNAGFHQKDATKQARIDGKIKYWDNDKENQWSGTAKDLKSC</sequence>
<dbReference type="EMBL" id="WWBZ02000040">
    <property type="protein sequence ID" value="KAF4305360.1"/>
    <property type="molecule type" value="Genomic_DNA"/>
</dbReference>
<feature type="compositionally biased region" description="Basic and acidic residues" evidence="1">
    <location>
        <begin position="587"/>
        <end position="603"/>
    </location>
</feature>
<accession>A0A8H4IPN2</accession>
<dbReference type="EMBL" id="WWBZ02000073">
    <property type="protein sequence ID" value="KAF4301817.1"/>
    <property type="molecule type" value="Genomic_DNA"/>
</dbReference>
<gene>
    <name evidence="3" type="ORF">GTA08_BOTSDO06305</name>
    <name evidence="2" type="ORF">GTA08_BOTSDO10194</name>
</gene>
<evidence type="ECO:0000313" key="3">
    <source>
        <dbReference type="EMBL" id="KAF4305360.1"/>
    </source>
</evidence>
<dbReference type="AlphaFoldDB" id="A0A8H4IPN2"/>
<reference evidence="3 4" key="1">
    <citation type="submission" date="2020-04" db="EMBL/GenBank/DDBJ databases">
        <title>Genome Assembly and Annotation of Botryosphaeria dothidea sdau 11-99, a Latent Pathogen of Apple Fruit Ring Rot in China.</title>
        <authorList>
            <person name="Yu C."/>
            <person name="Diao Y."/>
            <person name="Lu Q."/>
            <person name="Zhao J."/>
            <person name="Cui S."/>
            <person name="Peng C."/>
            <person name="He B."/>
            <person name="Liu H."/>
        </authorList>
    </citation>
    <scope>NUCLEOTIDE SEQUENCE [LARGE SCALE GENOMIC DNA]</scope>
    <source>
        <strain evidence="4">sdau11-99</strain>
        <strain evidence="3">Sdau11-99</strain>
    </source>
</reference>
<name>A0A8H4IPN2_9PEZI</name>
<proteinExistence type="predicted"/>
<organism evidence="3 4">
    <name type="scientific">Botryosphaeria dothidea</name>
    <dbReference type="NCBI Taxonomy" id="55169"/>
    <lineage>
        <taxon>Eukaryota</taxon>
        <taxon>Fungi</taxon>
        <taxon>Dikarya</taxon>
        <taxon>Ascomycota</taxon>
        <taxon>Pezizomycotina</taxon>
        <taxon>Dothideomycetes</taxon>
        <taxon>Dothideomycetes incertae sedis</taxon>
        <taxon>Botryosphaeriales</taxon>
        <taxon>Botryosphaeriaceae</taxon>
        <taxon>Botryosphaeria</taxon>
    </lineage>
</organism>
<keyword evidence="4" id="KW-1185">Reference proteome</keyword>
<evidence type="ECO:0000256" key="1">
    <source>
        <dbReference type="SAM" id="MobiDB-lite"/>
    </source>
</evidence>
<feature type="region of interest" description="Disordered" evidence="1">
    <location>
        <begin position="573"/>
        <end position="603"/>
    </location>
</feature>
<comment type="caution">
    <text evidence="3">The sequence shown here is derived from an EMBL/GenBank/DDBJ whole genome shotgun (WGS) entry which is preliminary data.</text>
</comment>
<evidence type="ECO:0000313" key="2">
    <source>
        <dbReference type="EMBL" id="KAF4301817.1"/>
    </source>
</evidence>